<dbReference type="PROSITE" id="PS50173">
    <property type="entry name" value="UMUC"/>
    <property type="match status" value="1"/>
</dbReference>
<dbReference type="InterPro" id="IPR001126">
    <property type="entry name" value="UmuC"/>
</dbReference>
<organism evidence="4 5">
    <name type="scientific">Eiseniibacteriota bacterium</name>
    <dbReference type="NCBI Taxonomy" id="2212470"/>
    <lineage>
        <taxon>Bacteria</taxon>
        <taxon>Candidatus Eiseniibacteriota</taxon>
    </lineage>
</organism>
<name>A0A9D6LCJ2_UNCEI</name>
<dbReference type="HAMAP" id="MF_01113">
    <property type="entry name" value="DNApol_IV"/>
    <property type="match status" value="1"/>
</dbReference>
<keyword evidence="2" id="KW-0238">DNA-binding</keyword>
<dbReference type="Pfam" id="PF00817">
    <property type="entry name" value="IMS"/>
    <property type="match status" value="1"/>
</dbReference>
<evidence type="ECO:0000313" key="4">
    <source>
        <dbReference type="EMBL" id="MBI3540209.1"/>
    </source>
</evidence>
<dbReference type="AlphaFoldDB" id="A0A9D6LCJ2"/>
<dbReference type="InterPro" id="IPR022880">
    <property type="entry name" value="DNApol_IV"/>
</dbReference>
<dbReference type="GO" id="GO:0005829">
    <property type="term" value="C:cytosol"/>
    <property type="evidence" value="ECO:0007669"/>
    <property type="project" value="TreeGrafter"/>
</dbReference>
<dbReference type="Gene3D" id="3.30.1490.100">
    <property type="entry name" value="DNA polymerase, Y-family, little finger domain"/>
    <property type="match status" value="1"/>
</dbReference>
<feature type="active site" evidence="2">
    <location>
        <position position="102"/>
    </location>
</feature>
<comment type="function">
    <text evidence="2">Poorly processive, error-prone DNA polymerase involved in untargeted mutagenesis. Copies undamaged DNA at stalled replication forks, which arise in vivo from mismatched or misaligned primer ends. These misaligned primers can be extended by PolIV. Exhibits no 3'-5' exonuclease (proofreading) activity. May be involved in translesional synthesis, in conjunction with the beta clamp from PolIII.</text>
</comment>
<comment type="subcellular location">
    <subcellularLocation>
        <location evidence="2">Cytoplasm</location>
    </subcellularLocation>
</comment>
<feature type="binding site" evidence="2">
    <location>
        <position position="101"/>
    </location>
    <ligand>
        <name>Mg(2+)</name>
        <dbReference type="ChEBI" id="CHEBI:18420"/>
    </ligand>
</feature>
<sequence>MILLVDMDAFFASVEQAHHPQLRGKPVIVCGDPSRRGVVTAASYEARPSGVRAGMPLQEARRLCPDAIYVEGDPEKYVALSLQLLNLYLSITPDVEPFSVDEAFLSVGKPGTTLDDASVIARDLQRTIDARFGLGASIGIGPNKLIAKMAAGVRKPRGLTALDEAGFRAEFWSQEVQALWGVGEKMSARLREIGIMTVGDLGRAPAGPLKAEFGIIGPQLKEAAWGKDDTPLVPYHEGVEAKSMGHEVTLAEDSDDPAMLEGMLLRLSDQVARRLRSEGYVGRTVCVKLRDRRFVTRLRQRVLEGFTAEHRPIFETARALMREHWRGDALRLVGVTVSQLERAPEHDQSELFAHDLKAVRLRTALDRVRDRLGEASLIPAATMTRRRRLKHVPFGPVGGRPGGRARREA</sequence>
<comment type="cofactor">
    <cofactor evidence="2">
        <name>Mg(2+)</name>
        <dbReference type="ChEBI" id="CHEBI:18420"/>
    </cofactor>
    <text evidence="2">Binds 2 magnesium ions per subunit.</text>
</comment>
<dbReference type="Gene3D" id="3.30.70.270">
    <property type="match status" value="1"/>
</dbReference>
<keyword evidence="2 4" id="KW-0808">Transferase</keyword>
<dbReference type="GO" id="GO:0042276">
    <property type="term" value="P:error-prone translesion synthesis"/>
    <property type="evidence" value="ECO:0007669"/>
    <property type="project" value="TreeGrafter"/>
</dbReference>
<keyword evidence="2" id="KW-0963">Cytoplasm</keyword>
<dbReference type="SUPFAM" id="SSF56672">
    <property type="entry name" value="DNA/RNA polymerases"/>
    <property type="match status" value="1"/>
</dbReference>
<dbReference type="EMBL" id="JACQAY010000264">
    <property type="protein sequence ID" value="MBI3540209.1"/>
    <property type="molecule type" value="Genomic_DNA"/>
</dbReference>
<comment type="caution">
    <text evidence="4">The sequence shown here is derived from an EMBL/GenBank/DDBJ whole genome shotgun (WGS) entry which is preliminary data.</text>
</comment>
<dbReference type="GO" id="GO:0003684">
    <property type="term" value="F:damaged DNA binding"/>
    <property type="evidence" value="ECO:0007669"/>
    <property type="project" value="InterPro"/>
</dbReference>
<dbReference type="Gene3D" id="1.10.150.20">
    <property type="entry name" value="5' to 3' exonuclease, C-terminal subdomain"/>
    <property type="match status" value="1"/>
</dbReference>
<dbReference type="Proteomes" id="UP000807850">
    <property type="component" value="Unassembled WGS sequence"/>
</dbReference>
<dbReference type="InterPro" id="IPR043128">
    <property type="entry name" value="Rev_trsase/Diguanyl_cyclase"/>
</dbReference>
<protein>
    <recommendedName>
        <fullName evidence="2">DNA polymerase IV</fullName>
        <shortName evidence="2">Pol IV</shortName>
        <ecNumber evidence="2">2.7.7.7</ecNumber>
    </recommendedName>
</protein>
<dbReference type="GO" id="GO:0009432">
    <property type="term" value="P:SOS response"/>
    <property type="evidence" value="ECO:0007669"/>
    <property type="project" value="TreeGrafter"/>
</dbReference>
<evidence type="ECO:0000256" key="2">
    <source>
        <dbReference type="HAMAP-Rule" id="MF_01113"/>
    </source>
</evidence>
<dbReference type="EC" id="2.7.7.7" evidence="2"/>
<dbReference type="InterPro" id="IPR043502">
    <property type="entry name" value="DNA/RNA_pol_sf"/>
</dbReference>
<keyword evidence="2" id="KW-0515">Mutator protein</keyword>
<dbReference type="GO" id="GO:0006281">
    <property type="term" value="P:DNA repair"/>
    <property type="evidence" value="ECO:0007669"/>
    <property type="project" value="UniProtKB-UniRule"/>
</dbReference>
<accession>A0A9D6LCJ2</accession>
<dbReference type="GO" id="GO:0003887">
    <property type="term" value="F:DNA-directed DNA polymerase activity"/>
    <property type="evidence" value="ECO:0007669"/>
    <property type="project" value="UniProtKB-UniRule"/>
</dbReference>
<proteinExistence type="inferred from homology"/>
<dbReference type="SUPFAM" id="SSF100879">
    <property type="entry name" value="Lesion bypass DNA polymerase (Y-family), little finger domain"/>
    <property type="match status" value="1"/>
</dbReference>
<keyword evidence="2" id="KW-0235">DNA replication</keyword>
<dbReference type="InterPro" id="IPR036775">
    <property type="entry name" value="DNA_pol_Y-fam_lit_finger_sf"/>
</dbReference>
<evidence type="ECO:0000313" key="5">
    <source>
        <dbReference type="Proteomes" id="UP000807850"/>
    </source>
</evidence>
<evidence type="ECO:0000259" key="3">
    <source>
        <dbReference type="PROSITE" id="PS50173"/>
    </source>
</evidence>
<dbReference type="NCBIfam" id="NF002677">
    <property type="entry name" value="PRK02406.1"/>
    <property type="match status" value="1"/>
</dbReference>
<keyword evidence="2" id="KW-0460">Magnesium</keyword>
<comment type="similarity">
    <text evidence="1 2">Belongs to the DNA polymerase type-Y family.</text>
</comment>
<dbReference type="InterPro" id="IPR050116">
    <property type="entry name" value="DNA_polymerase-Y"/>
</dbReference>
<dbReference type="Pfam" id="PF11799">
    <property type="entry name" value="IMS_C"/>
    <property type="match status" value="1"/>
</dbReference>
<dbReference type="InterPro" id="IPR017961">
    <property type="entry name" value="DNA_pol_Y-fam_little_finger"/>
</dbReference>
<keyword evidence="2 4" id="KW-0548">Nucleotidyltransferase</keyword>
<comment type="subunit">
    <text evidence="2">Monomer.</text>
</comment>
<keyword evidence="2" id="KW-0227">DNA damage</keyword>
<keyword evidence="2" id="KW-0479">Metal-binding</keyword>
<dbReference type="CDD" id="cd03586">
    <property type="entry name" value="PolY_Pol_IV_kappa"/>
    <property type="match status" value="1"/>
</dbReference>
<comment type="catalytic activity">
    <reaction evidence="2">
        <text>DNA(n) + a 2'-deoxyribonucleoside 5'-triphosphate = DNA(n+1) + diphosphate</text>
        <dbReference type="Rhea" id="RHEA:22508"/>
        <dbReference type="Rhea" id="RHEA-COMP:17339"/>
        <dbReference type="Rhea" id="RHEA-COMP:17340"/>
        <dbReference type="ChEBI" id="CHEBI:33019"/>
        <dbReference type="ChEBI" id="CHEBI:61560"/>
        <dbReference type="ChEBI" id="CHEBI:173112"/>
        <dbReference type="EC" id="2.7.7.7"/>
    </reaction>
</comment>
<feature type="binding site" evidence="2">
    <location>
        <position position="6"/>
    </location>
    <ligand>
        <name>Mg(2+)</name>
        <dbReference type="ChEBI" id="CHEBI:18420"/>
    </ligand>
</feature>
<feature type="site" description="Substrate discrimination" evidence="2">
    <location>
        <position position="11"/>
    </location>
</feature>
<keyword evidence="2" id="KW-0239">DNA-directed DNA polymerase</keyword>
<keyword evidence="2" id="KW-0234">DNA repair</keyword>
<dbReference type="Gene3D" id="3.40.1170.60">
    <property type="match status" value="1"/>
</dbReference>
<gene>
    <name evidence="2 4" type="primary">dinB</name>
    <name evidence="4" type="ORF">HY076_08055</name>
</gene>
<dbReference type="PANTHER" id="PTHR11076">
    <property type="entry name" value="DNA REPAIR POLYMERASE UMUC / TRANSFERASE FAMILY MEMBER"/>
    <property type="match status" value="1"/>
</dbReference>
<evidence type="ECO:0000256" key="1">
    <source>
        <dbReference type="ARBA" id="ARBA00010945"/>
    </source>
</evidence>
<feature type="domain" description="UmuC" evidence="3">
    <location>
        <begin position="2"/>
        <end position="183"/>
    </location>
</feature>
<dbReference type="GO" id="GO:0000287">
    <property type="term" value="F:magnesium ion binding"/>
    <property type="evidence" value="ECO:0007669"/>
    <property type="project" value="UniProtKB-UniRule"/>
</dbReference>
<reference evidence="4" key="1">
    <citation type="submission" date="2020-07" db="EMBL/GenBank/DDBJ databases">
        <title>Huge and variable diversity of episymbiotic CPR bacteria and DPANN archaea in groundwater ecosystems.</title>
        <authorList>
            <person name="He C.Y."/>
            <person name="Keren R."/>
            <person name="Whittaker M."/>
            <person name="Farag I.F."/>
            <person name="Doudna J."/>
            <person name="Cate J.H.D."/>
            <person name="Banfield J.F."/>
        </authorList>
    </citation>
    <scope>NUCLEOTIDE SEQUENCE</scope>
    <source>
        <strain evidence="4">NC_groundwater_928_Pr1_S-0.2um_72_17</strain>
    </source>
</reference>
<dbReference type="PANTHER" id="PTHR11076:SF33">
    <property type="entry name" value="DNA POLYMERASE KAPPA"/>
    <property type="match status" value="1"/>
</dbReference>
<dbReference type="GO" id="GO:0006261">
    <property type="term" value="P:DNA-templated DNA replication"/>
    <property type="evidence" value="ECO:0007669"/>
    <property type="project" value="UniProtKB-UniRule"/>
</dbReference>